<feature type="non-terminal residue" evidence="1">
    <location>
        <position position="154"/>
    </location>
</feature>
<accession>A0A816WYW2</accession>
<organism evidence="1">
    <name type="scientific">Brassica napus</name>
    <name type="common">Rape</name>
    <dbReference type="NCBI Taxonomy" id="3708"/>
    <lineage>
        <taxon>Eukaryota</taxon>
        <taxon>Viridiplantae</taxon>
        <taxon>Streptophyta</taxon>
        <taxon>Embryophyta</taxon>
        <taxon>Tracheophyta</taxon>
        <taxon>Spermatophyta</taxon>
        <taxon>Magnoliopsida</taxon>
        <taxon>eudicotyledons</taxon>
        <taxon>Gunneridae</taxon>
        <taxon>Pentapetalae</taxon>
        <taxon>rosids</taxon>
        <taxon>malvids</taxon>
        <taxon>Brassicales</taxon>
        <taxon>Brassicaceae</taxon>
        <taxon>Brassiceae</taxon>
        <taxon>Brassica</taxon>
    </lineage>
</organism>
<name>A0A816WYW2_BRANA</name>
<dbReference type="EMBL" id="HG994356">
    <property type="protein sequence ID" value="CAF2140333.1"/>
    <property type="molecule type" value="Genomic_DNA"/>
</dbReference>
<proteinExistence type="predicted"/>
<dbReference type="Proteomes" id="UP001295469">
    <property type="component" value="Chromosome A02"/>
</dbReference>
<sequence>FADSQTRKAYKKISLLLDPSFLDLCLIHVGEVTVVGAKGNLGRFINNCRLSEKSNASLARQLAELMQEANQEVPDWLTRYASRASFGGELYIAVGVWNIVKLEESDEDLGRHIHNDDKDVFRKMIRVCEPDADTKKGLRFVRGNDRKTAASQTR</sequence>
<protein>
    <submittedName>
        <fullName evidence="1">(rape) hypothetical protein</fullName>
    </submittedName>
</protein>
<evidence type="ECO:0000313" key="1">
    <source>
        <dbReference type="EMBL" id="CAF2140333.1"/>
    </source>
</evidence>
<dbReference type="AlphaFoldDB" id="A0A816WYW2"/>
<reference evidence="1" key="1">
    <citation type="submission" date="2021-01" db="EMBL/GenBank/DDBJ databases">
        <authorList>
            <consortium name="Genoscope - CEA"/>
            <person name="William W."/>
        </authorList>
    </citation>
    <scope>NUCLEOTIDE SEQUENCE</scope>
</reference>
<gene>
    <name evidence="1" type="ORF">DARMORV10_A02P20520.1</name>
</gene>